<evidence type="ECO:0000256" key="1">
    <source>
        <dbReference type="SAM" id="Phobius"/>
    </source>
</evidence>
<dbReference type="SMART" id="SM00563">
    <property type="entry name" value="PlsC"/>
    <property type="match status" value="1"/>
</dbReference>
<dbReference type="EMBL" id="UINC01015540">
    <property type="protein sequence ID" value="SVA65362.1"/>
    <property type="molecule type" value="Genomic_DNA"/>
</dbReference>
<sequence>MKPLIGIASLFCLLVNMIFWSSLLFLFALLRLIIPSRGWKKLWTSATILIGEACIACNSSWIKILHRPSIIITGMENLKKDHWYIATSNHQSWGDIFVLQKITNKKVPLLRFFMKDVLKWIPIVSIVGWALDMPFLKRYSKEQVEKNPSLRGKDLEQMKKAFKRLETNPGTVLSFAEGTRFTQLKHDDQQSPFKNLLRPKAGGIGIALSTMPFITTLLDFSISYESKTKSFWDFLCGRMSVISIKVRVIEIPKNLLGNNYSKEKGFRDDLKDWLYEIWEAKEEFLNSA</sequence>
<evidence type="ECO:0000259" key="2">
    <source>
        <dbReference type="SMART" id="SM00563"/>
    </source>
</evidence>
<reference evidence="3" key="1">
    <citation type="submission" date="2018-05" db="EMBL/GenBank/DDBJ databases">
        <authorList>
            <person name="Lanie J.A."/>
            <person name="Ng W.-L."/>
            <person name="Kazmierczak K.M."/>
            <person name="Andrzejewski T.M."/>
            <person name="Davidsen T.M."/>
            <person name="Wayne K.J."/>
            <person name="Tettelin H."/>
            <person name="Glass J.I."/>
            <person name="Rusch D."/>
            <person name="Podicherti R."/>
            <person name="Tsui H.-C.T."/>
            <person name="Winkler M.E."/>
        </authorList>
    </citation>
    <scope>NUCLEOTIDE SEQUENCE</scope>
</reference>
<name>A0A381XLK7_9ZZZZ</name>
<dbReference type="NCBIfam" id="NF010621">
    <property type="entry name" value="PRK14014.1"/>
    <property type="match status" value="1"/>
</dbReference>
<keyword evidence="1" id="KW-1133">Transmembrane helix</keyword>
<accession>A0A381XLK7</accession>
<keyword evidence="1" id="KW-0472">Membrane</keyword>
<dbReference type="PANTHER" id="PTHR10983:SF16">
    <property type="entry name" value="LYSOCARDIOLIPIN ACYLTRANSFERASE 1"/>
    <property type="match status" value="1"/>
</dbReference>
<proteinExistence type="predicted"/>
<dbReference type="PANTHER" id="PTHR10983">
    <property type="entry name" value="1-ACYLGLYCEROL-3-PHOSPHATE ACYLTRANSFERASE-RELATED"/>
    <property type="match status" value="1"/>
</dbReference>
<gene>
    <name evidence="3" type="ORF">METZ01_LOCUS118216</name>
</gene>
<dbReference type="AlphaFoldDB" id="A0A381XLK7"/>
<dbReference type="Pfam" id="PF01553">
    <property type="entry name" value="Acyltransferase"/>
    <property type="match status" value="1"/>
</dbReference>
<organism evidence="3">
    <name type="scientific">marine metagenome</name>
    <dbReference type="NCBI Taxonomy" id="408172"/>
    <lineage>
        <taxon>unclassified sequences</taxon>
        <taxon>metagenomes</taxon>
        <taxon>ecological metagenomes</taxon>
    </lineage>
</organism>
<feature type="domain" description="Phospholipid/glycerol acyltransferase" evidence="2">
    <location>
        <begin position="84"/>
        <end position="211"/>
    </location>
</feature>
<dbReference type="SUPFAM" id="SSF69593">
    <property type="entry name" value="Glycerol-3-phosphate (1)-acyltransferase"/>
    <property type="match status" value="1"/>
</dbReference>
<dbReference type="GO" id="GO:0016746">
    <property type="term" value="F:acyltransferase activity"/>
    <property type="evidence" value="ECO:0007669"/>
    <property type="project" value="InterPro"/>
</dbReference>
<dbReference type="CDD" id="cd07990">
    <property type="entry name" value="LPLAT_LCLAT1-like"/>
    <property type="match status" value="1"/>
</dbReference>
<feature type="transmembrane region" description="Helical" evidence="1">
    <location>
        <begin position="6"/>
        <end position="30"/>
    </location>
</feature>
<keyword evidence="1" id="KW-0812">Transmembrane</keyword>
<protein>
    <recommendedName>
        <fullName evidence="2">Phospholipid/glycerol acyltransferase domain-containing protein</fullName>
    </recommendedName>
</protein>
<evidence type="ECO:0000313" key="3">
    <source>
        <dbReference type="EMBL" id="SVA65362.1"/>
    </source>
</evidence>
<dbReference type="InterPro" id="IPR002123">
    <property type="entry name" value="Plipid/glycerol_acylTrfase"/>
</dbReference>